<name>A0A8H3CGI2_9AGAM</name>
<dbReference type="AlphaFoldDB" id="A0A8H3CGI2"/>
<organism evidence="3 4">
    <name type="scientific">Rhizoctonia solani</name>
    <dbReference type="NCBI Taxonomy" id="456999"/>
    <lineage>
        <taxon>Eukaryota</taxon>
        <taxon>Fungi</taxon>
        <taxon>Dikarya</taxon>
        <taxon>Basidiomycota</taxon>
        <taxon>Agaricomycotina</taxon>
        <taxon>Agaricomycetes</taxon>
        <taxon>Cantharellales</taxon>
        <taxon>Ceratobasidiaceae</taxon>
        <taxon>Rhizoctonia</taxon>
    </lineage>
</organism>
<proteinExistence type="predicted"/>
<reference evidence="3" key="1">
    <citation type="submission" date="2021-01" db="EMBL/GenBank/DDBJ databases">
        <authorList>
            <person name="Kaushik A."/>
        </authorList>
    </citation>
    <scope>NUCLEOTIDE SEQUENCE</scope>
    <source>
        <strain evidence="3">AG6-10EEA</strain>
    </source>
</reference>
<evidence type="ECO:0000256" key="2">
    <source>
        <dbReference type="SAM" id="SignalP"/>
    </source>
</evidence>
<keyword evidence="1" id="KW-0472">Membrane</keyword>
<protein>
    <submittedName>
        <fullName evidence="3">Uncharacterized protein</fullName>
    </submittedName>
</protein>
<evidence type="ECO:0000313" key="4">
    <source>
        <dbReference type="Proteomes" id="UP000663853"/>
    </source>
</evidence>
<comment type="caution">
    <text evidence="3">The sequence shown here is derived from an EMBL/GenBank/DDBJ whole genome shotgun (WGS) entry which is preliminary data.</text>
</comment>
<accession>A0A8H3CGI2</accession>
<keyword evidence="2" id="KW-0732">Signal</keyword>
<evidence type="ECO:0000256" key="1">
    <source>
        <dbReference type="SAM" id="Phobius"/>
    </source>
</evidence>
<dbReference type="Proteomes" id="UP000663853">
    <property type="component" value="Unassembled WGS sequence"/>
</dbReference>
<dbReference type="EMBL" id="CAJMXA010002637">
    <property type="protein sequence ID" value="CAE6484697.1"/>
    <property type="molecule type" value="Genomic_DNA"/>
</dbReference>
<sequence length="138" mass="15233">MFYFYAFLAFQLGVAFAWPVSLSYVARSGDEIDNAFSRRGYLKGVSLIPRHIPELDSLPRRNATNNLVDPAGNDISDGDITSEDVGDILNDRYGLLAVVLGVAAAVLLLLIFLTLLLAYREQRKETKYNELSGSEDGT</sequence>
<feature type="signal peptide" evidence="2">
    <location>
        <begin position="1"/>
        <end position="17"/>
    </location>
</feature>
<keyword evidence="1" id="KW-1133">Transmembrane helix</keyword>
<evidence type="ECO:0000313" key="3">
    <source>
        <dbReference type="EMBL" id="CAE6484697.1"/>
    </source>
</evidence>
<gene>
    <name evidence="3" type="ORF">RDB_LOCUS93857</name>
</gene>
<feature type="transmembrane region" description="Helical" evidence="1">
    <location>
        <begin position="93"/>
        <end position="119"/>
    </location>
</feature>
<keyword evidence="1" id="KW-0812">Transmembrane</keyword>
<feature type="chain" id="PRO_5034269929" evidence="2">
    <location>
        <begin position="18"/>
        <end position="138"/>
    </location>
</feature>